<sequence length="69" mass="8098">MSELTSICLSDDLNQQLNFWTSAYHINKSEFINQIISEKLDSLYAIQEANLAMQDWIKEHQNSYFSPIK</sequence>
<evidence type="ECO:0008006" key="3">
    <source>
        <dbReference type="Google" id="ProtNLM"/>
    </source>
</evidence>
<name>A0A7V9WQY6_STRPO</name>
<gene>
    <name evidence="1" type="ORF">H1B29_03150</name>
</gene>
<dbReference type="Proteomes" id="UP000524462">
    <property type="component" value="Unassembled WGS sequence"/>
</dbReference>
<organism evidence="1 2">
    <name type="scientific">Streptococcus porcinus</name>
    <dbReference type="NCBI Taxonomy" id="1340"/>
    <lineage>
        <taxon>Bacteria</taxon>
        <taxon>Bacillati</taxon>
        <taxon>Bacillota</taxon>
        <taxon>Bacilli</taxon>
        <taxon>Lactobacillales</taxon>
        <taxon>Streptococcaceae</taxon>
        <taxon>Streptococcus</taxon>
    </lineage>
</organism>
<accession>A0A7V9WQY6</accession>
<dbReference type="AlphaFoldDB" id="A0A7V9WQY6"/>
<protein>
    <recommendedName>
        <fullName evidence="3">CopG family transcriptional regulator</fullName>
    </recommendedName>
</protein>
<dbReference type="RefSeq" id="WP_181459774.1">
    <property type="nucleotide sequence ID" value="NZ_JACEGE010000007.1"/>
</dbReference>
<dbReference type="EMBL" id="JACEGE010000007">
    <property type="protein sequence ID" value="MBA2795491.1"/>
    <property type="molecule type" value="Genomic_DNA"/>
</dbReference>
<comment type="caution">
    <text evidence="1">The sequence shown here is derived from an EMBL/GenBank/DDBJ whole genome shotgun (WGS) entry which is preliminary data.</text>
</comment>
<evidence type="ECO:0000313" key="2">
    <source>
        <dbReference type="Proteomes" id="UP000524462"/>
    </source>
</evidence>
<evidence type="ECO:0000313" key="1">
    <source>
        <dbReference type="EMBL" id="MBA2795491.1"/>
    </source>
</evidence>
<proteinExistence type="predicted"/>
<reference evidence="1 2" key="1">
    <citation type="submission" date="2020-07" db="EMBL/GenBank/DDBJ databases">
        <title>Molecular and genomic characterization of Streptococcus porcinus isolated from diseased swine in Brazil.</title>
        <authorList>
            <person name="Moreno L.Z."/>
            <person name="Matajira C.E.C."/>
            <person name="Poor A.P."/>
            <person name="Dutra M.C."/>
            <person name="Moreno A.M."/>
        </authorList>
    </citation>
    <scope>NUCLEOTIDE SEQUENCE [LARGE SCALE GENOMIC DNA]</scope>
    <source>
        <strain evidence="1 2">SP0816-2</strain>
    </source>
</reference>